<proteinExistence type="predicted"/>
<keyword evidence="1" id="KW-0813">Transport</keyword>
<dbReference type="PANTHER" id="PTHR11439">
    <property type="entry name" value="GAG-POL-RELATED RETROTRANSPOSON"/>
    <property type="match status" value="1"/>
</dbReference>
<dbReference type="Pfam" id="PF00234">
    <property type="entry name" value="Tryp_alpha_amyl"/>
    <property type="match status" value="1"/>
</dbReference>
<dbReference type="InterPro" id="IPR033872">
    <property type="entry name" value="nsLTP2"/>
</dbReference>
<dbReference type="InterPro" id="IPR016140">
    <property type="entry name" value="Bifunc_inhib/LTP/seed_store"/>
</dbReference>
<dbReference type="PANTHER" id="PTHR11439:SF475">
    <property type="entry name" value="CYSTEINE-RICH RLK (RECEPTOR-LIKE PROTEIN KINASE) 8"/>
    <property type="match status" value="1"/>
</dbReference>
<accession>A0A835D094</accession>
<dbReference type="GO" id="GO:0008289">
    <property type="term" value="F:lipid binding"/>
    <property type="evidence" value="ECO:0007669"/>
    <property type="project" value="UniProtKB-KW"/>
</dbReference>
<evidence type="ECO:0000256" key="1">
    <source>
        <dbReference type="ARBA" id="ARBA00022448"/>
    </source>
</evidence>
<dbReference type="InterPro" id="IPR036312">
    <property type="entry name" value="Bifun_inhib/LTP/seed_sf"/>
</dbReference>
<dbReference type="CDD" id="cd01959">
    <property type="entry name" value="nsLTP2"/>
    <property type="match status" value="1"/>
</dbReference>
<evidence type="ECO:0000256" key="2">
    <source>
        <dbReference type="ARBA" id="ARBA00023121"/>
    </source>
</evidence>
<comment type="caution">
    <text evidence="4">The sequence shown here is derived from an EMBL/GenBank/DDBJ whole genome shotgun (WGS) entry which is preliminary data.</text>
</comment>
<dbReference type="Gene3D" id="1.10.110.10">
    <property type="entry name" value="Plant lipid-transfer and hydrophobic proteins"/>
    <property type="match status" value="1"/>
</dbReference>
<gene>
    <name evidence="4" type="ORF">HHK36_030019</name>
</gene>
<dbReference type="AlphaFoldDB" id="A0A835D094"/>
<reference evidence="4 5" key="1">
    <citation type="submission" date="2020-04" db="EMBL/GenBank/DDBJ databases">
        <title>Plant Genome Project.</title>
        <authorList>
            <person name="Zhang R.-G."/>
        </authorList>
    </citation>
    <scope>NUCLEOTIDE SEQUENCE [LARGE SCALE GENOMIC DNA]</scope>
    <source>
        <strain evidence="4">YNK0</strain>
        <tissue evidence="4">Leaf</tissue>
    </source>
</reference>
<dbReference type="OrthoDB" id="665742at2759"/>
<evidence type="ECO:0000313" key="4">
    <source>
        <dbReference type="EMBL" id="KAF8378670.1"/>
    </source>
</evidence>
<organism evidence="4 5">
    <name type="scientific">Tetracentron sinense</name>
    <name type="common">Spur-leaf</name>
    <dbReference type="NCBI Taxonomy" id="13715"/>
    <lineage>
        <taxon>Eukaryota</taxon>
        <taxon>Viridiplantae</taxon>
        <taxon>Streptophyta</taxon>
        <taxon>Embryophyta</taxon>
        <taxon>Tracheophyta</taxon>
        <taxon>Spermatophyta</taxon>
        <taxon>Magnoliopsida</taxon>
        <taxon>Trochodendrales</taxon>
        <taxon>Trochodendraceae</taxon>
        <taxon>Tetracentron</taxon>
    </lineage>
</organism>
<protein>
    <recommendedName>
        <fullName evidence="3">Bifunctional inhibitor/plant lipid transfer protein/seed storage helical domain-containing protein</fullName>
    </recommendedName>
</protein>
<dbReference type="EMBL" id="JABCRI010000023">
    <property type="protein sequence ID" value="KAF8378670.1"/>
    <property type="molecule type" value="Genomic_DNA"/>
</dbReference>
<evidence type="ECO:0000313" key="5">
    <source>
        <dbReference type="Proteomes" id="UP000655225"/>
    </source>
</evidence>
<keyword evidence="2" id="KW-0446">Lipid-binding</keyword>
<dbReference type="SUPFAM" id="SSF47699">
    <property type="entry name" value="Bifunctional inhibitor/lipid-transfer protein/seed storage 2S albumin"/>
    <property type="match status" value="1"/>
</dbReference>
<dbReference type="GO" id="GO:0006869">
    <property type="term" value="P:lipid transport"/>
    <property type="evidence" value="ECO:0007669"/>
    <property type="project" value="InterPro"/>
</dbReference>
<dbReference type="SMART" id="SM00499">
    <property type="entry name" value="AAI"/>
    <property type="match status" value="1"/>
</dbReference>
<name>A0A835D094_TETSI</name>
<keyword evidence="5" id="KW-1185">Reference proteome</keyword>
<evidence type="ECO:0000259" key="3">
    <source>
        <dbReference type="SMART" id="SM00499"/>
    </source>
</evidence>
<feature type="domain" description="Bifunctional inhibitor/plant lipid transfer protein/seed storage helical" evidence="3">
    <location>
        <begin position="121"/>
        <end position="186"/>
    </location>
</feature>
<dbReference type="Proteomes" id="UP000655225">
    <property type="component" value="Unassembled WGS sequence"/>
</dbReference>
<sequence>MLVCKPISTPVEANTKLCVDEGKDLEDSTMYRQLVGSLIYLTMTRSDICNVVGVLSRFMQKPKKPHLKLVQRILRCVKGTFDFGILYKKGGTLKMKVSYVALCVILVLLLSEARVSLAVTCNALELSSCLSAITSGGAPSGTCCNKLREQRPCLCQYLKDPNLKQYVSSPNARKVASTCGVAIPNC</sequence>
<dbReference type="OMA" id="VCKPIST"/>